<feature type="binding site" evidence="4">
    <location>
        <position position="152"/>
    </location>
    <ligand>
        <name>ATP</name>
        <dbReference type="ChEBI" id="CHEBI:30616"/>
    </ligand>
</feature>
<dbReference type="GO" id="GO:0005737">
    <property type="term" value="C:cytoplasm"/>
    <property type="evidence" value="ECO:0007669"/>
    <property type="project" value="UniProtKB-SubCell"/>
</dbReference>
<comment type="caution">
    <text evidence="5">The sequence shown here is derived from an EMBL/GenBank/DDBJ whole genome shotgun (WGS) entry which is preliminary data.</text>
</comment>
<comment type="subcellular location">
    <subcellularLocation>
        <location evidence="4">Cytoplasm</location>
    </subcellularLocation>
</comment>
<feature type="binding site" evidence="4">
    <location>
        <begin position="7"/>
        <end position="20"/>
    </location>
    <ligand>
        <name>ATP</name>
        <dbReference type="ChEBI" id="CHEBI:30616"/>
    </ligand>
</feature>
<dbReference type="GO" id="GO:0006400">
    <property type="term" value="P:tRNA modification"/>
    <property type="evidence" value="ECO:0007669"/>
    <property type="project" value="UniProtKB-UniRule"/>
</dbReference>
<dbReference type="Gene3D" id="3.40.50.620">
    <property type="entry name" value="HUPs"/>
    <property type="match status" value="1"/>
</dbReference>
<accession>A0A418JL49</accession>
<keyword evidence="4" id="KW-0067">ATP-binding</keyword>
<dbReference type="InterPro" id="IPR014729">
    <property type="entry name" value="Rossmann-like_a/b/a_fold"/>
</dbReference>
<dbReference type="EC" id="6.3.4.-" evidence="4"/>
<evidence type="ECO:0000313" key="5">
    <source>
        <dbReference type="EMBL" id="RIO47114.1"/>
    </source>
</evidence>
<dbReference type="GO" id="GO:0016879">
    <property type="term" value="F:ligase activity, forming carbon-nitrogen bonds"/>
    <property type="evidence" value="ECO:0007669"/>
    <property type="project" value="UniProtKB-UniRule"/>
</dbReference>
<dbReference type="PANTHER" id="PTHR37825">
    <property type="entry name" value="TRNA(MET) CYTIDINE ACETATE LIGASE"/>
    <property type="match status" value="1"/>
</dbReference>
<keyword evidence="2 4" id="KW-0436">Ligase</keyword>
<feature type="binding site" evidence="4">
    <location>
        <position position="100"/>
    </location>
    <ligand>
        <name>ATP</name>
        <dbReference type="ChEBI" id="CHEBI:30616"/>
    </ligand>
</feature>
<proteinExistence type="inferred from homology"/>
<evidence type="ECO:0000313" key="6">
    <source>
        <dbReference type="Proteomes" id="UP000285625"/>
    </source>
</evidence>
<protein>
    <recommendedName>
        <fullName evidence="4">tRNA(Met) cytidine acetate ligase</fullName>
        <ecNumber evidence="4">6.3.4.-</ecNumber>
    </recommendedName>
</protein>
<dbReference type="AlphaFoldDB" id="A0A418JL49"/>
<keyword evidence="5" id="KW-0808">Transferase</keyword>
<reference evidence="5 6" key="1">
    <citation type="journal article" date="2016" name="Front. Microbiol.">
        <title>Comprehensive Phylogenetic Analysis of Bovine Non-aureus Staphylococci Species Based on Whole-Genome Sequencing.</title>
        <authorList>
            <person name="Naushad S."/>
            <person name="Barkema H.W."/>
            <person name="Luby C."/>
            <person name="Condas L.A."/>
            <person name="Nobrega D.B."/>
            <person name="Carson D.A."/>
            <person name="De Buck J."/>
        </authorList>
    </citation>
    <scope>NUCLEOTIDE SEQUENCE [LARGE SCALE GENOMIC DNA]</scope>
    <source>
        <strain evidence="5 6">SNUC 5959</strain>
    </source>
</reference>
<keyword evidence="4" id="KW-0963">Cytoplasm</keyword>
<sequence length="379" mass="43562">MKSVAFITEYNPFHNGHLYHVQQSKSITKADVTIAIMSGHFMMRGIPSMFSKFTRTKMALTGVDLVVELPLIGSLSSSDRFAEMGIKVADYLNVDALSFGSEIGDIEILKTMRDKMLLLESTSEFINQIKQGKSYPRIMRELLNHSILDSPNNILGLSYLKQLALQQSRIEPLTIPRQYSDHHQNDIKHLSFASGTAIRQDIINQGTRWKSCVPTENHALFENAFTNTDTLFQLIKFATLQHDTNILATIHTMSEGFEHRLKREISVAHDYDTLMSRLKTKRYTYTHIQRILMNVLLHYKYDDVNTSVDAVRILGMTRQGQAFLKSLKQQYPEKQFVTNVNKNNAHYFKHEIKATEIYNLLTHQDETDFNTPVIICNAR</sequence>
<comment type="function">
    <text evidence="4">Catalyzes the formation of N(4)-acetylcytidine (ac(4)C) at the wobble position of elongator tRNA(Met), using acetate and ATP as substrates. First activates an acetate ion to form acetyladenylate (Ac-AMP) and then transfers the acetyl group to tRNA to form ac(4)C34.</text>
</comment>
<evidence type="ECO:0000256" key="4">
    <source>
        <dbReference type="HAMAP-Rule" id="MF_01539"/>
    </source>
</evidence>
<gene>
    <name evidence="4" type="primary">tmcAL</name>
    <name evidence="5" type="ORF">BUZ57_02430</name>
</gene>
<evidence type="ECO:0000256" key="1">
    <source>
        <dbReference type="ARBA" id="ARBA00022555"/>
    </source>
</evidence>
<dbReference type="Proteomes" id="UP000285625">
    <property type="component" value="Unassembled WGS sequence"/>
</dbReference>
<dbReference type="NCBIfam" id="NF010191">
    <property type="entry name" value="PRK13670.1"/>
    <property type="match status" value="1"/>
</dbReference>
<dbReference type="InterPro" id="IPR008513">
    <property type="entry name" value="tRNA(Met)_cyd_acetate_ligase"/>
</dbReference>
<comment type="caution">
    <text evidence="4">Lacks conserved residue(s) required for the propagation of feature annotation.</text>
</comment>
<keyword evidence="1 4" id="KW-0820">tRNA-binding</keyword>
<dbReference type="HAMAP" id="MF_01539">
    <property type="entry name" value="TmcAL"/>
    <property type="match status" value="1"/>
</dbReference>
<dbReference type="EMBL" id="QXVO01000005">
    <property type="protein sequence ID" value="RIO47114.1"/>
    <property type="molecule type" value="Genomic_DNA"/>
</dbReference>
<dbReference type="GO" id="GO:0016740">
    <property type="term" value="F:transferase activity"/>
    <property type="evidence" value="ECO:0007669"/>
    <property type="project" value="UniProtKB-KW"/>
</dbReference>
<keyword evidence="3 4" id="KW-0819">tRNA processing</keyword>
<keyword evidence="4" id="KW-0547">Nucleotide-binding</keyword>
<dbReference type="SUPFAM" id="SSF52374">
    <property type="entry name" value="Nucleotidylyl transferase"/>
    <property type="match status" value="1"/>
</dbReference>
<dbReference type="PANTHER" id="PTHR37825:SF1">
    <property type="entry name" value="TRNA(MET) CYTIDINE ACETATE LIGASE"/>
    <property type="match status" value="1"/>
</dbReference>
<evidence type="ECO:0000256" key="3">
    <source>
        <dbReference type="ARBA" id="ARBA00022694"/>
    </source>
</evidence>
<comment type="catalytic activity">
    <reaction evidence="4">
        <text>cytidine(34) in elongator tRNA(Met) + acetate + ATP = N(4)-acetylcytidine(34) in elongator tRNA(Met) + AMP + diphosphate</text>
        <dbReference type="Rhea" id="RHEA:58144"/>
        <dbReference type="Rhea" id="RHEA-COMP:10693"/>
        <dbReference type="Rhea" id="RHEA-COMP:10694"/>
        <dbReference type="ChEBI" id="CHEBI:30089"/>
        <dbReference type="ChEBI" id="CHEBI:30616"/>
        <dbReference type="ChEBI" id="CHEBI:33019"/>
        <dbReference type="ChEBI" id="CHEBI:74900"/>
        <dbReference type="ChEBI" id="CHEBI:82748"/>
        <dbReference type="ChEBI" id="CHEBI:456215"/>
    </reaction>
</comment>
<dbReference type="RefSeq" id="WP_119635123.1">
    <property type="nucleotide sequence ID" value="NZ_QXVO01000005.1"/>
</dbReference>
<name>A0A418JL49_STAHY</name>
<comment type="similarity">
    <text evidence="4">Belongs to the TmcAL family.</text>
</comment>
<dbReference type="STRING" id="1284.SHYC_08685"/>
<evidence type="ECO:0000256" key="2">
    <source>
        <dbReference type="ARBA" id="ARBA00022598"/>
    </source>
</evidence>
<feature type="binding site" evidence="4">
    <location>
        <position position="177"/>
    </location>
    <ligand>
        <name>ATP</name>
        <dbReference type="ChEBI" id="CHEBI:30616"/>
    </ligand>
</feature>
<dbReference type="GO" id="GO:0005524">
    <property type="term" value="F:ATP binding"/>
    <property type="evidence" value="ECO:0007669"/>
    <property type="project" value="UniProtKB-KW"/>
</dbReference>
<organism evidence="5 6">
    <name type="scientific">Staphylococcus hyicus</name>
    <dbReference type="NCBI Taxonomy" id="1284"/>
    <lineage>
        <taxon>Bacteria</taxon>
        <taxon>Bacillati</taxon>
        <taxon>Bacillota</taxon>
        <taxon>Bacilli</taxon>
        <taxon>Bacillales</taxon>
        <taxon>Staphylococcaceae</taxon>
        <taxon>Staphylococcus</taxon>
    </lineage>
</organism>
<keyword evidence="4" id="KW-0694">RNA-binding</keyword>
<dbReference type="Pfam" id="PF05636">
    <property type="entry name" value="HIGH_NTase1"/>
    <property type="match status" value="1"/>
</dbReference>
<dbReference type="GO" id="GO:0000049">
    <property type="term" value="F:tRNA binding"/>
    <property type="evidence" value="ECO:0007669"/>
    <property type="project" value="UniProtKB-KW"/>
</dbReference>